<reference evidence="2 3" key="1">
    <citation type="submission" date="2018-05" db="EMBL/GenBank/DDBJ databases">
        <title>Whole genome sequencing for identification of molecular markers to develop diagnostic detection tools for the regulated plant pathogen Lachnellula willkommii.</title>
        <authorList>
            <person name="Giroux E."/>
            <person name="Bilodeau G."/>
        </authorList>
    </citation>
    <scope>NUCLEOTIDE SEQUENCE [LARGE SCALE GENOMIC DNA]</scope>
    <source>
        <strain evidence="2 3">CBS 203.66</strain>
    </source>
</reference>
<protein>
    <submittedName>
        <fullName evidence="2">Kelch-like protein 25</fullName>
    </submittedName>
</protein>
<dbReference type="Pfam" id="PF00651">
    <property type="entry name" value="BTB"/>
    <property type="match status" value="1"/>
</dbReference>
<dbReference type="SMART" id="SM00225">
    <property type="entry name" value="BTB"/>
    <property type="match status" value="1"/>
</dbReference>
<dbReference type="Gene3D" id="3.30.710.10">
    <property type="entry name" value="Potassium Channel Kv1.1, Chain A"/>
    <property type="match status" value="1"/>
</dbReference>
<dbReference type="OrthoDB" id="6359816at2759"/>
<dbReference type="PANTHER" id="PTHR47843:SF5">
    <property type="entry name" value="BTB_POZ DOMAIN PROTEIN"/>
    <property type="match status" value="1"/>
</dbReference>
<dbReference type="PANTHER" id="PTHR47843">
    <property type="entry name" value="BTB DOMAIN-CONTAINING PROTEIN-RELATED"/>
    <property type="match status" value="1"/>
</dbReference>
<dbReference type="AlphaFoldDB" id="A0A8T9BKF7"/>
<keyword evidence="3" id="KW-1185">Reference proteome</keyword>
<name>A0A8T9BKF7_9HELO</name>
<proteinExistence type="predicted"/>
<dbReference type="InterPro" id="IPR000210">
    <property type="entry name" value="BTB/POZ_dom"/>
</dbReference>
<dbReference type="SUPFAM" id="SSF54695">
    <property type="entry name" value="POZ domain"/>
    <property type="match status" value="1"/>
</dbReference>
<gene>
    <name evidence="2" type="primary">KLHL25</name>
    <name evidence="2" type="ORF">LARI1_G001842</name>
</gene>
<evidence type="ECO:0000259" key="1">
    <source>
        <dbReference type="PROSITE" id="PS50097"/>
    </source>
</evidence>
<comment type="caution">
    <text evidence="2">The sequence shown here is derived from an EMBL/GenBank/DDBJ whole genome shotgun (WGS) entry which is preliminary data.</text>
</comment>
<organism evidence="2 3">
    <name type="scientific">Lachnellula arida</name>
    <dbReference type="NCBI Taxonomy" id="1316785"/>
    <lineage>
        <taxon>Eukaryota</taxon>
        <taxon>Fungi</taxon>
        <taxon>Dikarya</taxon>
        <taxon>Ascomycota</taxon>
        <taxon>Pezizomycotina</taxon>
        <taxon>Leotiomycetes</taxon>
        <taxon>Helotiales</taxon>
        <taxon>Lachnaceae</taxon>
        <taxon>Lachnellula</taxon>
    </lineage>
</organism>
<dbReference type="PROSITE" id="PS50097">
    <property type="entry name" value="BTB"/>
    <property type="match status" value="1"/>
</dbReference>
<dbReference type="EMBL" id="QGMF01000054">
    <property type="protein sequence ID" value="TVY20478.1"/>
    <property type="molecule type" value="Genomic_DNA"/>
</dbReference>
<accession>A0A8T9BKF7</accession>
<dbReference type="CDD" id="cd18186">
    <property type="entry name" value="BTB_POZ_ZBTB_KLHL-like"/>
    <property type="match status" value="1"/>
</dbReference>
<evidence type="ECO:0000313" key="2">
    <source>
        <dbReference type="EMBL" id="TVY20478.1"/>
    </source>
</evidence>
<feature type="domain" description="BTB" evidence="1">
    <location>
        <begin position="23"/>
        <end position="90"/>
    </location>
</feature>
<dbReference type="Proteomes" id="UP000469559">
    <property type="component" value="Unassembled WGS sequence"/>
</dbReference>
<evidence type="ECO:0000313" key="3">
    <source>
        <dbReference type="Proteomes" id="UP000469559"/>
    </source>
</evidence>
<dbReference type="InterPro" id="IPR011333">
    <property type="entry name" value="SKP1/BTB/POZ_sf"/>
</dbReference>
<sequence>MTLSQTCRLLALNSTIRKDDTYTEMTINCRGTIFKLHKNIVCTQSKPLAAAFKGNFKESEDSTIALEDDEPEIVDIMVRFLYEQSLDLEATETNTLLLLAVKVYVIGDKYDIGALSELAKNKFEELVGPAWENPSFIRALEIIYKQTPDRTLKDLAIKVITVHIDKLLAKEEFTDLCKEIGALALDVLKATRESGNKKHDPLVGVVLTCTRCNGERIRNGFW</sequence>